<dbReference type="Proteomes" id="UP000030752">
    <property type="component" value="Unassembled WGS sequence"/>
</dbReference>
<proteinExistence type="predicted"/>
<dbReference type="InParanoid" id="W2SEI8"/>
<name>W2SEI8_CYPE1</name>
<reference evidence="2 3" key="1">
    <citation type="submission" date="2013-03" db="EMBL/GenBank/DDBJ databases">
        <title>The Genome Sequence of Phialophora europaea CBS 101466.</title>
        <authorList>
            <consortium name="The Broad Institute Genomics Platform"/>
            <person name="Cuomo C."/>
            <person name="de Hoog S."/>
            <person name="Gorbushina A."/>
            <person name="Walker B."/>
            <person name="Young S.K."/>
            <person name="Zeng Q."/>
            <person name="Gargeya S."/>
            <person name="Fitzgerald M."/>
            <person name="Haas B."/>
            <person name="Abouelleil A."/>
            <person name="Allen A.W."/>
            <person name="Alvarado L."/>
            <person name="Arachchi H.M."/>
            <person name="Berlin A.M."/>
            <person name="Chapman S.B."/>
            <person name="Gainer-Dewar J."/>
            <person name="Goldberg J."/>
            <person name="Griggs A."/>
            <person name="Gujja S."/>
            <person name="Hansen M."/>
            <person name="Howarth C."/>
            <person name="Imamovic A."/>
            <person name="Ireland A."/>
            <person name="Larimer J."/>
            <person name="McCowan C."/>
            <person name="Murphy C."/>
            <person name="Pearson M."/>
            <person name="Poon T.W."/>
            <person name="Priest M."/>
            <person name="Roberts A."/>
            <person name="Saif S."/>
            <person name="Shea T."/>
            <person name="Sisk P."/>
            <person name="Sykes S."/>
            <person name="Wortman J."/>
            <person name="Nusbaum C."/>
            <person name="Birren B."/>
        </authorList>
    </citation>
    <scope>NUCLEOTIDE SEQUENCE [LARGE SCALE GENOMIC DNA]</scope>
    <source>
        <strain evidence="2 3">CBS 101466</strain>
    </source>
</reference>
<dbReference type="GeneID" id="19968636"/>
<feature type="region of interest" description="Disordered" evidence="1">
    <location>
        <begin position="1"/>
        <end position="67"/>
    </location>
</feature>
<dbReference type="EMBL" id="KB822711">
    <property type="protein sequence ID" value="ETN47107.1"/>
    <property type="molecule type" value="Genomic_DNA"/>
</dbReference>
<evidence type="ECO:0000256" key="1">
    <source>
        <dbReference type="SAM" id="MobiDB-lite"/>
    </source>
</evidence>
<dbReference type="eggNOG" id="ENOG502T7VY">
    <property type="taxonomic scope" value="Eukaryota"/>
</dbReference>
<dbReference type="OrthoDB" id="10611031at2759"/>
<sequence length="656" mass="74452">MADPSNQQLSKARDASTEPPSSISKLVPVPGNDIQKPQPDQANDQPFGDGRDAWTTPGPRALGDAFISNGSPPSTGIQLLDLPVEILGLIIAEVINVSPISLGWFGYSILPRTIKPSFALAPHENVVDGDRFMPWYTNLEQGSGGLPANGLAVLRACNKLYELGLRALYGMHEFTTYSAEAFRCLFTKHIGPTKLGFIQKLTLGLPHAVKTKPSMYLGRYMRMVENMTGLQKLTVTTTTRGLPRTHVPCSHWVEVNRGLLHLASWTTLRSPRLKYAVWEESGTVLNNRIEQRWSDGRLSVVIGTKRPRNLRQMANPLAAMERNSRLWDERAALRETLHANYLAIWNYEEQMVDYLACQVHLELLSITPFVIVEDEWDDYDDMIEEMQLPSLPIYPQLLQITAAELDIFHREPETIESPSGLLLNSWKIRRVGFEKLGQEEHCRPYEYQLPPSASGSESVTPALETMSGNVLAEELYLHNKNEFSNMANVPETFSVERLFDLAGNKQQRNVKTELYNKDGPPIVPYVEEEQLEEEDFYLTDMFELVWPFTEAADPAGAPDLADDQPSRPALSTRHEVEEQASTARLPDVTINDLHPRFRLWVTPDNAKQDAIRSNNHRQQAFPELHEYDSDWESQASDEWDEDREFNTRQPQFDPFQ</sequence>
<organism evidence="2 3">
    <name type="scientific">Cyphellophora europaea (strain CBS 101466)</name>
    <name type="common">Phialophora europaea</name>
    <dbReference type="NCBI Taxonomy" id="1220924"/>
    <lineage>
        <taxon>Eukaryota</taxon>
        <taxon>Fungi</taxon>
        <taxon>Dikarya</taxon>
        <taxon>Ascomycota</taxon>
        <taxon>Pezizomycotina</taxon>
        <taxon>Eurotiomycetes</taxon>
        <taxon>Chaetothyriomycetidae</taxon>
        <taxon>Chaetothyriales</taxon>
        <taxon>Cyphellophoraceae</taxon>
        <taxon>Cyphellophora</taxon>
    </lineage>
</organism>
<accession>W2SEI8</accession>
<feature type="compositionally biased region" description="Acidic residues" evidence="1">
    <location>
        <begin position="629"/>
        <end position="643"/>
    </location>
</feature>
<dbReference type="STRING" id="1220924.W2SEI8"/>
<feature type="region of interest" description="Disordered" evidence="1">
    <location>
        <begin position="615"/>
        <end position="656"/>
    </location>
</feature>
<feature type="compositionally biased region" description="Polar residues" evidence="1">
    <location>
        <begin position="1"/>
        <end position="10"/>
    </location>
</feature>
<feature type="region of interest" description="Disordered" evidence="1">
    <location>
        <begin position="553"/>
        <end position="586"/>
    </location>
</feature>
<evidence type="ECO:0000313" key="2">
    <source>
        <dbReference type="EMBL" id="ETN47107.1"/>
    </source>
</evidence>
<protein>
    <submittedName>
        <fullName evidence="2">Uncharacterized protein</fullName>
    </submittedName>
</protein>
<keyword evidence="3" id="KW-1185">Reference proteome</keyword>
<dbReference type="AlphaFoldDB" id="W2SEI8"/>
<dbReference type="VEuPathDB" id="FungiDB:HMPREF1541_01297"/>
<evidence type="ECO:0000313" key="3">
    <source>
        <dbReference type="Proteomes" id="UP000030752"/>
    </source>
</evidence>
<dbReference type="RefSeq" id="XP_008711819.1">
    <property type="nucleotide sequence ID" value="XM_008713597.1"/>
</dbReference>
<dbReference type="HOGENOM" id="CLU_417969_0_0_1"/>
<gene>
    <name evidence="2" type="ORF">HMPREF1541_01297</name>
</gene>